<reference evidence="1" key="1">
    <citation type="submission" date="2021-05" db="EMBL/GenBank/DDBJ databases">
        <authorList>
            <person name="Pan Q."/>
            <person name="Jouanno E."/>
            <person name="Zahm M."/>
            <person name="Klopp C."/>
            <person name="Cabau C."/>
            <person name="Louis A."/>
            <person name="Berthelot C."/>
            <person name="Parey E."/>
            <person name="Roest Crollius H."/>
            <person name="Montfort J."/>
            <person name="Robinson-Rechavi M."/>
            <person name="Bouchez O."/>
            <person name="Lampietro C."/>
            <person name="Lopez Roques C."/>
            <person name="Donnadieu C."/>
            <person name="Postlethwait J."/>
            <person name="Bobe J."/>
            <person name="Dillon D."/>
            <person name="Chandos A."/>
            <person name="von Hippel F."/>
            <person name="Guiguen Y."/>
        </authorList>
    </citation>
    <scope>NUCLEOTIDE SEQUENCE</scope>
    <source>
        <strain evidence="1">YG-Jan2019</strain>
    </source>
</reference>
<dbReference type="Proteomes" id="UP001157502">
    <property type="component" value="Chromosome 21"/>
</dbReference>
<sequence>MVSAGASSPPPPPRRTGPEENQSHLECGSSHHAINKIGHRESWEPVEGSDSRGHSGLVSLGYEHSSVPKISTAYMTPRNAQPPLPVST</sequence>
<evidence type="ECO:0000313" key="1">
    <source>
        <dbReference type="EMBL" id="KAJ7995273.1"/>
    </source>
</evidence>
<accession>A0ACC2FV44</accession>
<organism evidence="1 2">
    <name type="scientific">Dallia pectoralis</name>
    <name type="common">Alaska blackfish</name>
    <dbReference type="NCBI Taxonomy" id="75939"/>
    <lineage>
        <taxon>Eukaryota</taxon>
        <taxon>Metazoa</taxon>
        <taxon>Chordata</taxon>
        <taxon>Craniata</taxon>
        <taxon>Vertebrata</taxon>
        <taxon>Euteleostomi</taxon>
        <taxon>Actinopterygii</taxon>
        <taxon>Neopterygii</taxon>
        <taxon>Teleostei</taxon>
        <taxon>Protacanthopterygii</taxon>
        <taxon>Esociformes</taxon>
        <taxon>Umbridae</taxon>
        <taxon>Dallia</taxon>
    </lineage>
</organism>
<evidence type="ECO:0000313" key="2">
    <source>
        <dbReference type="Proteomes" id="UP001157502"/>
    </source>
</evidence>
<keyword evidence="2" id="KW-1185">Reference proteome</keyword>
<comment type="caution">
    <text evidence="1">The sequence shown here is derived from an EMBL/GenBank/DDBJ whole genome shotgun (WGS) entry which is preliminary data.</text>
</comment>
<gene>
    <name evidence="1" type="ORF">DPEC_G00242830</name>
</gene>
<proteinExistence type="predicted"/>
<dbReference type="EMBL" id="CM055748">
    <property type="protein sequence ID" value="KAJ7995273.1"/>
    <property type="molecule type" value="Genomic_DNA"/>
</dbReference>
<protein>
    <submittedName>
        <fullName evidence="1">Uncharacterized protein</fullName>
    </submittedName>
</protein>
<name>A0ACC2FV44_DALPE</name>